<dbReference type="PANTHER" id="PTHR32322">
    <property type="entry name" value="INNER MEMBRANE TRANSPORTER"/>
    <property type="match status" value="1"/>
</dbReference>
<keyword evidence="5 7" id="KW-1133">Transmembrane helix</keyword>
<dbReference type="STRING" id="42256.RradSPS_0964"/>
<dbReference type="EMBL" id="JAWXXX010000001">
    <property type="protein sequence ID" value="MDX5893655.1"/>
    <property type="molecule type" value="Genomic_DNA"/>
</dbReference>
<feature type="transmembrane region" description="Helical" evidence="7">
    <location>
        <begin position="151"/>
        <end position="173"/>
    </location>
</feature>
<dbReference type="InterPro" id="IPR000620">
    <property type="entry name" value="EamA_dom"/>
</dbReference>
<evidence type="ECO:0000313" key="10">
    <source>
        <dbReference type="EMBL" id="MDX5893655.1"/>
    </source>
</evidence>
<keyword evidence="11" id="KW-1185">Reference proteome</keyword>
<dbReference type="SUPFAM" id="SSF103481">
    <property type="entry name" value="Multidrug resistance efflux transporter EmrE"/>
    <property type="match status" value="2"/>
</dbReference>
<feature type="transmembrane region" description="Helical" evidence="7">
    <location>
        <begin position="71"/>
        <end position="91"/>
    </location>
</feature>
<feature type="transmembrane region" description="Helical" evidence="7">
    <location>
        <begin position="97"/>
        <end position="117"/>
    </location>
</feature>
<dbReference type="InterPro" id="IPR037185">
    <property type="entry name" value="EmrE-like"/>
</dbReference>
<dbReference type="PANTHER" id="PTHR32322:SF18">
    <property type="entry name" value="S-ADENOSYLMETHIONINE_S-ADENOSYLHOMOCYSTEINE TRANSPORTER"/>
    <property type="match status" value="1"/>
</dbReference>
<dbReference type="RefSeq" id="WP_051589380.1">
    <property type="nucleotide sequence ID" value="NZ_CP007514.1"/>
</dbReference>
<dbReference type="GO" id="GO:0005886">
    <property type="term" value="C:plasma membrane"/>
    <property type="evidence" value="ECO:0007669"/>
    <property type="project" value="UniProtKB-SubCell"/>
</dbReference>
<keyword evidence="4 7" id="KW-0812">Transmembrane</keyword>
<evidence type="ECO:0000256" key="7">
    <source>
        <dbReference type="SAM" id="Phobius"/>
    </source>
</evidence>
<keyword evidence="3" id="KW-1003">Cell membrane</keyword>
<dbReference type="AlphaFoldDB" id="A0A023X195"/>
<dbReference type="eggNOG" id="COG0697">
    <property type="taxonomic scope" value="Bacteria"/>
</dbReference>
<dbReference type="HOGENOM" id="CLU_033863_5_0_11"/>
<proteinExistence type="inferred from homology"/>
<dbReference type="Proteomes" id="UP001281130">
    <property type="component" value="Unassembled WGS sequence"/>
</dbReference>
<gene>
    <name evidence="9" type="ORF">RradSPS_0964</name>
    <name evidence="10" type="ORF">SIL72_06400</name>
</gene>
<name>A0A023X195_RUBRA</name>
<feature type="transmembrane region" description="Helical" evidence="7">
    <location>
        <begin position="272"/>
        <end position="289"/>
    </location>
</feature>
<feature type="transmembrane region" description="Helical" evidence="7">
    <location>
        <begin position="124"/>
        <end position="145"/>
    </location>
</feature>
<reference evidence="10" key="2">
    <citation type="submission" date="2023-11" db="EMBL/GenBank/DDBJ databases">
        <title>MicrobeMod: A computational toolkit for identifying prokaryotic methylation and restriction-modification with nanopore sequencing.</title>
        <authorList>
            <person name="Crits-Christoph A."/>
            <person name="Kang S.C."/>
            <person name="Lee H."/>
            <person name="Ostrov N."/>
        </authorList>
    </citation>
    <scope>NUCLEOTIDE SEQUENCE</scope>
    <source>
        <strain evidence="10">ATCC 51242</strain>
    </source>
</reference>
<evidence type="ECO:0000256" key="2">
    <source>
        <dbReference type="ARBA" id="ARBA00007362"/>
    </source>
</evidence>
<dbReference type="EMBL" id="CP007514">
    <property type="protein sequence ID" value="AHY46247.1"/>
    <property type="molecule type" value="Genomic_DNA"/>
</dbReference>
<feature type="domain" description="EamA" evidence="8">
    <location>
        <begin position="155"/>
        <end position="289"/>
    </location>
</feature>
<sequence>MVFLKGRGAIVAFCALIVLWGSSFAFVKVGVEHSPPLLFAGFRSLLGGAVMLVVAWLWGGRLRFLSSWREYALLALFNVALFMTFQTLAVMLLSSGVAAVLVYLQPILVGFLAWATLGEPLSFYKLGGLALGFTGILVVSLGGLAGGAAEITAAGVGAGAFAALFWAVGTVLFKRAQEKVSPLWSVALPFVAGGAVVTVLGLASESVGAIEPTTGYAVSLAYSSFAGIAAAWLLWFALVAAGEASRVAAYIFAVPVTAVVVGIVFLGEPLRASVVFGGALVAVGVYLVNRSPALKSR</sequence>
<evidence type="ECO:0000256" key="4">
    <source>
        <dbReference type="ARBA" id="ARBA00022692"/>
    </source>
</evidence>
<organism evidence="9 11">
    <name type="scientific">Rubrobacter radiotolerans</name>
    <name type="common">Arthrobacter radiotolerans</name>
    <dbReference type="NCBI Taxonomy" id="42256"/>
    <lineage>
        <taxon>Bacteria</taxon>
        <taxon>Bacillati</taxon>
        <taxon>Actinomycetota</taxon>
        <taxon>Rubrobacteria</taxon>
        <taxon>Rubrobacterales</taxon>
        <taxon>Rubrobacteraceae</taxon>
        <taxon>Rubrobacter</taxon>
    </lineage>
</organism>
<evidence type="ECO:0000313" key="9">
    <source>
        <dbReference type="EMBL" id="AHY46247.1"/>
    </source>
</evidence>
<evidence type="ECO:0000256" key="5">
    <source>
        <dbReference type="ARBA" id="ARBA00022989"/>
    </source>
</evidence>
<comment type="subcellular location">
    <subcellularLocation>
        <location evidence="1">Cell membrane</location>
        <topology evidence="1">Multi-pass membrane protein</topology>
    </subcellularLocation>
</comment>
<comment type="similarity">
    <text evidence="2">Belongs to the EamA transporter family.</text>
</comment>
<protein>
    <submittedName>
        <fullName evidence="10">DMT family transporter</fullName>
    </submittedName>
    <submittedName>
        <fullName evidence="9">EamA-like transporter family</fullName>
    </submittedName>
</protein>
<evidence type="ECO:0000256" key="1">
    <source>
        <dbReference type="ARBA" id="ARBA00004651"/>
    </source>
</evidence>
<accession>A0A023X195</accession>
<feature type="transmembrane region" description="Helical" evidence="7">
    <location>
        <begin position="247"/>
        <end position="266"/>
    </location>
</feature>
<evidence type="ECO:0000313" key="11">
    <source>
        <dbReference type="Proteomes" id="UP000025229"/>
    </source>
</evidence>
<keyword evidence="6 7" id="KW-0472">Membrane</keyword>
<evidence type="ECO:0000256" key="6">
    <source>
        <dbReference type="ARBA" id="ARBA00023136"/>
    </source>
</evidence>
<evidence type="ECO:0000259" key="8">
    <source>
        <dbReference type="Pfam" id="PF00892"/>
    </source>
</evidence>
<feature type="domain" description="EamA" evidence="8">
    <location>
        <begin position="9"/>
        <end position="140"/>
    </location>
</feature>
<dbReference type="Proteomes" id="UP000025229">
    <property type="component" value="Chromosome"/>
</dbReference>
<dbReference type="KEGG" id="rrd:RradSPS_0964"/>
<dbReference type="InterPro" id="IPR050638">
    <property type="entry name" value="AA-Vitamin_Transporters"/>
</dbReference>
<feature type="transmembrane region" description="Helical" evidence="7">
    <location>
        <begin position="216"/>
        <end position="240"/>
    </location>
</feature>
<evidence type="ECO:0000256" key="3">
    <source>
        <dbReference type="ARBA" id="ARBA00022475"/>
    </source>
</evidence>
<feature type="transmembrane region" description="Helical" evidence="7">
    <location>
        <begin position="41"/>
        <end position="59"/>
    </location>
</feature>
<reference evidence="9 11" key="1">
    <citation type="submission" date="2014-03" db="EMBL/GenBank/DDBJ databases">
        <title>Complete genome sequence of the Radio-Resistant Rubrobacter radiotolerans RSPS-4.</title>
        <authorList>
            <person name="Egas C.C."/>
            <person name="Barroso C.C."/>
            <person name="Froufe H.J.C."/>
            <person name="Pacheco J.J."/>
            <person name="Albuquerque L.L."/>
            <person name="da Costa M.M.S."/>
        </authorList>
    </citation>
    <scope>NUCLEOTIDE SEQUENCE [LARGE SCALE GENOMIC DNA]</scope>
    <source>
        <strain evidence="9 11">RSPS-4</strain>
    </source>
</reference>
<dbReference type="Pfam" id="PF00892">
    <property type="entry name" value="EamA"/>
    <property type="match status" value="2"/>
</dbReference>
<feature type="transmembrane region" description="Helical" evidence="7">
    <location>
        <begin position="185"/>
        <end position="204"/>
    </location>
</feature>